<dbReference type="PANTHER" id="PTHR43856">
    <property type="entry name" value="CARDIOLIPIN HYDROLASE"/>
    <property type="match status" value="1"/>
</dbReference>
<dbReference type="Proteomes" id="UP001161691">
    <property type="component" value="Unassembled WGS sequence"/>
</dbReference>
<name>A0ABT6TD41_9BACL</name>
<evidence type="ECO:0000313" key="11">
    <source>
        <dbReference type="Proteomes" id="UP001161691"/>
    </source>
</evidence>
<evidence type="ECO:0000256" key="5">
    <source>
        <dbReference type="ARBA" id="ARBA00022963"/>
    </source>
</evidence>
<keyword evidence="4" id="KW-0378">Hydrolase</keyword>
<accession>A0ABT6TD41</accession>
<protein>
    <recommendedName>
        <fullName evidence="3">phospholipase D</fullName>
        <ecNumber evidence="3">3.1.4.4</ecNumber>
    </recommendedName>
</protein>
<organism evidence="10 11">
    <name type="scientific">Cohnella hashimotonis</name>
    <dbReference type="NCBI Taxonomy" id="2826895"/>
    <lineage>
        <taxon>Bacteria</taxon>
        <taxon>Bacillati</taxon>
        <taxon>Bacillota</taxon>
        <taxon>Bacilli</taxon>
        <taxon>Bacillales</taxon>
        <taxon>Paenibacillaceae</taxon>
        <taxon>Cohnella</taxon>
    </lineage>
</organism>
<dbReference type="EC" id="3.1.4.4" evidence="3"/>
<sequence>MKKGVGVILAAMLLLPVGGCGSSSSTASSSAIGKGNVQWAFTQGDQHPEKLLIGVIQSAKETLDVAIYSLTYPDIVAAIRDAHRRGVAVRLLTDRIQASGKTQKEALKLLGSAGIPIKINSHSGLMHLKMTVADGQVATTGSFNYSKAASTTNDEMLVVLRDATAAASFEEAFERAWNDREGYETLSAAIAEDDSPSKQGKPAPSVQAQQPDEGEDVAEPPVASCASPQIKGNINSKGDKLYHVPGGKSYDRTKPEQWFCSEADAEAAGFRKAAG</sequence>
<dbReference type="InterPro" id="IPR001736">
    <property type="entry name" value="PLipase_D/transphosphatidylase"/>
</dbReference>
<evidence type="ECO:0000256" key="3">
    <source>
        <dbReference type="ARBA" id="ARBA00012027"/>
    </source>
</evidence>
<reference evidence="10" key="1">
    <citation type="submission" date="2023-04" db="EMBL/GenBank/DDBJ databases">
        <title>Comparative genomic analysis of Cohnella hashimotonis sp. nov., isolated from the International Space Station.</title>
        <authorList>
            <person name="Venkateswaran K."/>
            <person name="Simpson A."/>
        </authorList>
    </citation>
    <scope>NUCLEOTIDE SEQUENCE</scope>
    <source>
        <strain evidence="10">F6_2S_P_1</strain>
    </source>
</reference>
<evidence type="ECO:0000256" key="1">
    <source>
        <dbReference type="ARBA" id="ARBA00000798"/>
    </source>
</evidence>
<dbReference type="PANTHER" id="PTHR43856:SF1">
    <property type="entry name" value="MITOCHONDRIAL CARDIOLIPIN HYDROLASE"/>
    <property type="match status" value="1"/>
</dbReference>
<dbReference type="InterPro" id="IPR025202">
    <property type="entry name" value="PLD-like_dom"/>
</dbReference>
<dbReference type="RefSeq" id="WP_282907728.1">
    <property type="nucleotide sequence ID" value="NZ_JAGRPV010000001.1"/>
</dbReference>
<evidence type="ECO:0000256" key="6">
    <source>
        <dbReference type="ARBA" id="ARBA00023098"/>
    </source>
</evidence>
<comment type="caution">
    <text evidence="10">The sequence shown here is derived from an EMBL/GenBank/DDBJ whole genome shotgun (WGS) entry which is preliminary data.</text>
</comment>
<evidence type="ECO:0000256" key="7">
    <source>
        <dbReference type="SAM" id="MobiDB-lite"/>
    </source>
</evidence>
<feature type="region of interest" description="Disordered" evidence="7">
    <location>
        <begin position="190"/>
        <end position="248"/>
    </location>
</feature>
<comment type="similarity">
    <text evidence="2">Belongs to the phospholipase D family.</text>
</comment>
<keyword evidence="5" id="KW-0442">Lipid degradation</keyword>
<dbReference type="SUPFAM" id="SSF56024">
    <property type="entry name" value="Phospholipase D/nuclease"/>
    <property type="match status" value="1"/>
</dbReference>
<keyword evidence="11" id="KW-1185">Reference proteome</keyword>
<evidence type="ECO:0000256" key="2">
    <source>
        <dbReference type="ARBA" id="ARBA00008664"/>
    </source>
</evidence>
<keyword evidence="8" id="KW-0732">Signal</keyword>
<feature type="compositionally biased region" description="Polar residues" evidence="7">
    <location>
        <begin position="226"/>
        <end position="236"/>
    </location>
</feature>
<gene>
    <name evidence="10" type="ORF">KB449_07180</name>
</gene>
<dbReference type="EMBL" id="JAGRPV010000001">
    <property type="protein sequence ID" value="MDI4644741.1"/>
    <property type="molecule type" value="Genomic_DNA"/>
</dbReference>
<dbReference type="Gene3D" id="3.30.870.10">
    <property type="entry name" value="Endonuclease Chain A"/>
    <property type="match status" value="1"/>
</dbReference>
<feature type="signal peptide" evidence="8">
    <location>
        <begin position="1"/>
        <end position="22"/>
    </location>
</feature>
<evidence type="ECO:0000256" key="4">
    <source>
        <dbReference type="ARBA" id="ARBA00022801"/>
    </source>
</evidence>
<evidence type="ECO:0000256" key="8">
    <source>
        <dbReference type="SAM" id="SignalP"/>
    </source>
</evidence>
<dbReference type="Pfam" id="PF13091">
    <property type="entry name" value="PLDc_2"/>
    <property type="match status" value="1"/>
</dbReference>
<evidence type="ECO:0000259" key="9">
    <source>
        <dbReference type="PROSITE" id="PS50035"/>
    </source>
</evidence>
<dbReference type="InterPro" id="IPR051406">
    <property type="entry name" value="PLD_domain"/>
</dbReference>
<keyword evidence="6" id="KW-0443">Lipid metabolism</keyword>
<feature type="domain" description="PLD phosphodiesterase" evidence="9">
    <location>
        <begin position="122"/>
        <end position="149"/>
    </location>
</feature>
<proteinExistence type="inferred from homology"/>
<feature type="chain" id="PRO_5045761588" description="phospholipase D" evidence="8">
    <location>
        <begin position="23"/>
        <end position="275"/>
    </location>
</feature>
<dbReference type="PROSITE" id="PS50035">
    <property type="entry name" value="PLD"/>
    <property type="match status" value="1"/>
</dbReference>
<evidence type="ECO:0000313" key="10">
    <source>
        <dbReference type="EMBL" id="MDI4644741.1"/>
    </source>
</evidence>
<comment type="catalytic activity">
    <reaction evidence="1">
        <text>a 1,2-diacyl-sn-glycero-3-phosphocholine + H2O = a 1,2-diacyl-sn-glycero-3-phosphate + choline + H(+)</text>
        <dbReference type="Rhea" id="RHEA:14445"/>
        <dbReference type="ChEBI" id="CHEBI:15354"/>
        <dbReference type="ChEBI" id="CHEBI:15377"/>
        <dbReference type="ChEBI" id="CHEBI:15378"/>
        <dbReference type="ChEBI" id="CHEBI:57643"/>
        <dbReference type="ChEBI" id="CHEBI:58608"/>
        <dbReference type="EC" id="3.1.4.4"/>
    </reaction>
</comment>
<dbReference type="CDD" id="cd09170">
    <property type="entry name" value="PLDc_Nuc"/>
    <property type="match status" value="1"/>
</dbReference>